<proteinExistence type="predicted"/>
<dbReference type="Pfam" id="PF02581">
    <property type="entry name" value="TMP-TENI"/>
    <property type="match status" value="1"/>
</dbReference>
<accession>A0AAC9J2M4</accession>
<dbReference type="CDD" id="cd00564">
    <property type="entry name" value="TMP_TenI"/>
    <property type="match status" value="1"/>
</dbReference>
<dbReference type="KEGG" id="vhl:BME96_15105"/>
<dbReference type="GO" id="GO:0004789">
    <property type="term" value="F:thiamine-phosphate diphosphorylase activity"/>
    <property type="evidence" value="ECO:0007669"/>
    <property type="project" value="TreeGrafter"/>
</dbReference>
<dbReference type="Proteomes" id="UP000182945">
    <property type="component" value="Chromosome"/>
</dbReference>
<protein>
    <submittedName>
        <fullName evidence="4">Thiamine phosphate synthase</fullName>
    </submittedName>
</protein>
<gene>
    <name evidence="4" type="ORF">BME96_15105</name>
</gene>
<sequence>MKELHVISTGQQTSETLVSIVAEIHRYIDFLHLREPEWTDQDLVQTIENLSASGVPMEKLIVNHRVDVANQTGVHGVQLTYRSMEVAKVKNAFPELKVGCSVHTVSEATQLAEQGADYLVYGHIFETASKPDLEPKGVGSLQHVARQVSIPVIAIGGIRPKNVPNVLGQGASGVAILSGILLAKDPLKAAQEYRYALTKSEVVV</sequence>
<evidence type="ECO:0000259" key="3">
    <source>
        <dbReference type="Pfam" id="PF02581"/>
    </source>
</evidence>
<evidence type="ECO:0000256" key="2">
    <source>
        <dbReference type="ARBA" id="ARBA00022977"/>
    </source>
</evidence>
<dbReference type="GO" id="GO:0009228">
    <property type="term" value="P:thiamine biosynthetic process"/>
    <property type="evidence" value="ECO:0007669"/>
    <property type="project" value="UniProtKB-KW"/>
</dbReference>
<dbReference type="PANTHER" id="PTHR20857:SF22">
    <property type="entry name" value="THIAZOLE TAUTOMERASE"/>
    <property type="match status" value="1"/>
</dbReference>
<dbReference type="InterPro" id="IPR013785">
    <property type="entry name" value="Aldolase_TIM"/>
</dbReference>
<feature type="domain" description="Thiamine phosphate synthase/TenI" evidence="3">
    <location>
        <begin position="5"/>
        <end position="180"/>
    </location>
</feature>
<dbReference type="GO" id="GO:0005737">
    <property type="term" value="C:cytoplasm"/>
    <property type="evidence" value="ECO:0007669"/>
    <property type="project" value="TreeGrafter"/>
</dbReference>
<dbReference type="SUPFAM" id="SSF51391">
    <property type="entry name" value="Thiamin phosphate synthase"/>
    <property type="match status" value="1"/>
</dbReference>
<name>A0AAC9J2M4_VIRHA</name>
<organism evidence="4 5">
    <name type="scientific">Virgibacillus halodenitrificans</name>
    <name type="common">Bacillus halodenitrificans</name>
    <dbReference type="NCBI Taxonomy" id="1482"/>
    <lineage>
        <taxon>Bacteria</taxon>
        <taxon>Bacillati</taxon>
        <taxon>Bacillota</taxon>
        <taxon>Bacilli</taxon>
        <taxon>Bacillales</taxon>
        <taxon>Bacillaceae</taxon>
        <taxon>Virgibacillus</taxon>
    </lineage>
</organism>
<evidence type="ECO:0000313" key="4">
    <source>
        <dbReference type="EMBL" id="APC50296.1"/>
    </source>
</evidence>
<dbReference type="InterPro" id="IPR022998">
    <property type="entry name" value="ThiamineP_synth_TenI"/>
</dbReference>
<comment type="pathway">
    <text evidence="1">Cofactor biosynthesis; thiamine diphosphate biosynthesis.</text>
</comment>
<evidence type="ECO:0000313" key="5">
    <source>
        <dbReference type="Proteomes" id="UP000182945"/>
    </source>
</evidence>
<evidence type="ECO:0000256" key="1">
    <source>
        <dbReference type="ARBA" id="ARBA00004948"/>
    </source>
</evidence>
<keyword evidence="2" id="KW-0784">Thiamine biosynthesis</keyword>
<dbReference type="PANTHER" id="PTHR20857">
    <property type="entry name" value="THIAMINE-PHOSPHATE PYROPHOSPHORYLASE"/>
    <property type="match status" value="1"/>
</dbReference>
<dbReference type="Gene3D" id="3.20.20.70">
    <property type="entry name" value="Aldolase class I"/>
    <property type="match status" value="1"/>
</dbReference>
<dbReference type="AlphaFoldDB" id="A0AAC9J2M4"/>
<reference evidence="4 5" key="1">
    <citation type="submission" date="2016-11" db="EMBL/GenBank/DDBJ databases">
        <title>Complete genome sequencing of Virgibacillus halodenitrificans PDB-F2.</title>
        <authorList>
            <person name="Sun Z."/>
            <person name="Zhou Y."/>
            <person name="Li H."/>
        </authorList>
    </citation>
    <scope>NUCLEOTIDE SEQUENCE [LARGE SCALE GENOMIC DNA]</scope>
    <source>
        <strain evidence="4 5">PDB-F2</strain>
    </source>
</reference>
<dbReference type="EMBL" id="CP017962">
    <property type="protein sequence ID" value="APC50296.1"/>
    <property type="molecule type" value="Genomic_DNA"/>
</dbReference>
<dbReference type="InterPro" id="IPR036206">
    <property type="entry name" value="ThiamineP_synth_sf"/>
</dbReference>
<dbReference type="NCBIfam" id="NF005819">
    <property type="entry name" value="PRK07695.1"/>
    <property type="match status" value="1"/>
</dbReference>